<gene>
    <name evidence="1" type="ORF">B296_00024999</name>
</gene>
<dbReference type="Proteomes" id="UP000287651">
    <property type="component" value="Unassembled WGS sequence"/>
</dbReference>
<evidence type="ECO:0000313" key="1">
    <source>
        <dbReference type="EMBL" id="RRT46839.1"/>
    </source>
</evidence>
<comment type="caution">
    <text evidence="1">The sequence shown here is derived from an EMBL/GenBank/DDBJ whole genome shotgun (WGS) entry which is preliminary data.</text>
</comment>
<sequence length="60" mass="6939">MGSHTNLVSRKNVMIINFVQSQVLIDFSCVVSDIQNTGHSQRIRQWEVVRAPFHEKTLRS</sequence>
<proteinExistence type="predicted"/>
<name>A0A426Y4Y6_ENSVE</name>
<protein>
    <submittedName>
        <fullName evidence="1">Uncharacterized protein</fullName>
    </submittedName>
</protein>
<evidence type="ECO:0000313" key="2">
    <source>
        <dbReference type="Proteomes" id="UP000287651"/>
    </source>
</evidence>
<accession>A0A426Y4Y6</accession>
<organism evidence="1 2">
    <name type="scientific">Ensete ventricosum</name>
    <name type="common">Abyssinian banana</name>
    <name type="synonym">Musa ensete</name>
    <dbReference type="NCBI Taxonomy" id="4639"/>
    <lineage>
        <taxon>Eukaryota</taxon>
        <taxon>Viridiplantae</taxon>
        <taxon>Streptophyta</taxon>
        <taxon>Embryophyta</taxon>
        <taxon>Tracheophyta</taxon>
        <taxon>Spermatophyta</taxon>
        <taxon>Magnoliopsida</taxon>
        <taxon>Liliopsida</taxon>
        <taxon>Zingiberales</taxon>
        <taxon>Musaceae</taxon>
        <taxon>Ensete</taxon>
    </lineage>
</organism>
<dbReference type="EMBL" id="AMZH03014922">
    <property type="protein sequence ID" value="RRT46839.1"/>
    <property type="molecule type" value="Genomic_DNA"/>
</dbReference>
<reference evidence="1 2" key="1">
    <citation type="journal article" date="2014" name="Agronomy (Basel)">
        <title>A Draft Genome Sequence for Ensete ventricosum, the Drought-Tolerant Tree Against Hunger.</title>
        <authorList>
            <person name="Harrison J."/>
            <person name="Moore K.A."/>
            <person name="Paszkiewicz K."/>
            <person name="Jones T."/>
            <person name="Grant M."/>
            <person name="Ambacheew D."/>
            <person name="Muzemil S."/>
            <person name="Studholme D.J."/>
        </authorList>
    </citation>
    <scope>NUCLEOTIDE SEQUENCE [LARGE SCALE GENOMIC DNA]</scope>
</reference>
<dbReference type="AlphaFoldDB" id="A0A426Y4Y6"/>